<dbReference type="Gene3D" id="3.40.50.1820">
    <property type="entry name" value="alpha/beta hydrolase"/>
    <property type="match status" value="1"/>
</dbReference>
<dbReference type="GO" id="GO:0016787">
    <property type="term" value="F:hydrolase activity"/>
    <property type="evidence" value="ECO:0007669"/>
    <property type="project" value="UniProtKB-KW"/>
</dbReference>
<dbReference type="PANTHER" id="PTHR31479:SF3">
    <property type="entry name" value="ALPHA_BETA-HYDROLASES SUPERFAMILY PROTEIN"/>
    <property type="match status" value="1"/>
</dbReference>
<dbReference type="Proteomes" id="UP000501690">
    <property type="component" value="Linkage Group LG7"/>
</dbReference>
<dbReference type="EMBL" id="CP039351">
    <property type="protein sequence ID" value="QCE01661.1"/>
    <property type="molecule type" value="Genomic_DNA"/>
</dbReference>
<name>A0A4D6MLT7_VIGUN</name>
<dbReference type="AlphaFoldDB" id="A0A4D6MLT7"/>
<accession>A0A4D6MLT7</accession>
<evidence type="ECO:0000313" key="1">
    <source>
        <dbReference type="EMBL" id="QCE01661.1"/>
    </source>
</evidence>
<evidence type="ECO:0000313" key="2">
    <source>
        <dbReference type="Proteomes" id="UP000501690"/>
    </source>
</evidence>
<protein>
    <submittedName>
        <fullName evidence="1">Alpha/Beta hydrolase fold</fullName>
    </submittedName>
</protein>
<proteinExistence type="predicted"/>
<reference evidence="1 2" key="1">
    <citation type="submission" date="2019-04" db="EMBL/GenBank/DDBJ databases">
        <title>An improved genome assembly and genetic linkage map for asparagus bean, Vigna unguiculata ssp. sesquipedialis.</title>
        <authorList>
            <person name="Xia Q."/>
            <person name="Zhang R."/>
            <person name="Dong Y."/>
        </authorList>
    </citation>
    <scope>NUCLEOTIDE SEQUENCE [LARGE SCALE GENOMIC DNA]</scope>
    <source>
        <tissue evidence="1">Leaf</tissue>
    </source>
</reference>
<keyword evidence="2" id="KW-1185">Reference proteome</keyword>
<dbReference type="InterPro" id="IPR029058">
    <property type="entry name" value="AB_hydrolase_fold"/>
</dbReference>
<dbReference type="SUPFAM" id="SSF53474">
    <property type="entry name" value="alpha/beta-Hydrolases"/>
    <property type="match status" value="1"/>
</dbReference>
<gene>
    <name evidence="1" type="ORF">DEO72_LG7g2960</name>
</gene>
<keyword evidence="1" id="KW-0378">Hydrolase</keyword>
<sequence>MKVPPETQFDNPTGSPRFTWRDHISSCWKDADYKRVAMASLVKAVYMLELDRQENRTQENALAPSWWMPLKYKLTHKLIDKRDGSIFGAIFEWDRSAALSDFIPIRPNGAPKAVLALRGTLLRSHTGRRDIEDDIRFAAWESLKGSFRFQETLEALISVSDMHGSRNVCIAGHSLGAGFALQVGKELAKEGINVEAHLFNPPSLSLAMNIGYIGEGAEYVWNGLKSMFVSSNEVQVSNDGHKTYGISVKRFMGQLSGMMDAYFGVGNRVPHLYINSNDYISCLYFYGTREITDSENMVPAEGKNVAKLFVVSKKNQEFLEAHGLKQWFSSDAELGQDIHNCKLISKQLSTLNIATPSLVIFLLYPHLASLAMSHINIRGTTDYLWNILKSVPLSSGKGQVSNDGDNTSGVGLKGWTSQLSRLKDASFWVVKCVSYLKVYKNGGTREKKIEEKKDLTDRQLRAKLLVVSKEKQEFLAAHGLEQWWPSDAELVQTIHDREHIRHLYSSTLWETAHLLNPSFVTLAMNLRNIGKAQVSNDGDNSGVGLKGWMPQLSSLKDAGFAVGKWVPHMYSNSSDYVSRQIRSLYSCTPQVSHLFKMPSIVPDMSHRNTREEVGFVCETRDSNDKISVTDLKSWIPQLSGLKDIGVGVSNRISQLYTRKSNDTAENMENIGHSHVAQGKPILKRLFLTCSSSAESRKLKLWSPSRLNGTIKIAPILVKIMDGDELRDKVDLSQIGGDDKEVGDEFSGEGRYPRKLDERRCGTPNHQIFRDYNFHGL</sequence>
<dbReference type="PANTHER" id="PTHR31479">
    <property type="entry name" value="ALPHA/BETA-HYDROLASES SUPERFAMILY PROTEIN"/>
    <property type="match status" value="1"/>
</dbReference>
<organism evidence="1 2">
    <name type="scientific">Vigna unguiculata</name>
    <name type="common">Cowpea</name>
    <dbReference type="NCBI Taxonomy" id="3917"/>
    <lineage>
        <taxon>Eukaryota</taxon>
        <taxon>Viridiplantae</taxon>
        <taxon>Streptophyta</taxon>
        <taxon>Embryophyta</taxon>
        <taxon>Tracheophyta</taxon>
        <taxon>Spermatophyta</taxon>
        <taxon>Magnoliopsida</taxon>
        <taxon>eudicotyledons</taxon>
        <taxon>Gunneridae</taxon>
        <taxon>Pentapetalae</taxon>
        <taxon>rosids</taxon>
        <taxon>fabids</taxon>
        <taxon>Fabales</taxon>
        <taxon>Fabaceae</taxon>
        <taxon>Papilionoideae</taxon>
        <taxon>50 kb inversion clade</taxon>
        <taxon>NPAAA clade</taxon>
        <taxon>indigoferoid/millettioid clade</taxon>
        <taxon>Phaseoleae</taxon>
        <taxon>Vigna</taxon>
    </lineage>
</organism>